<sequence length="330" mass="35940">MSAHLKNEVASETGFLGSYRRQVLNSVPPIPSTIDIKGQTALVTGANGGLGLESGRQFLQHGISHLIISARSQGKGDAAADTLRQEFPSAKIDVWLLDMESETSVRDFARRCESLDHLDIVILNAGCGKINFERVAGGKQREATLQVNYLSTMLLSTLLVPILKAKRRGSNPGRLSVVGSDTAYMFPIAESSGPILDAHSTEVGYQGFQQYSRTKLLLIMGIGKLAEVVDADDVIINYVNPGATKGTGLNKEATGLAKVMLFFVNRVLGREVVDAARQYLYSAIVLGKESHGSFTDYKIRPYPALMYTDAGRQKMDELWKETQTELAVSL</sequence>
<dbReference type="EMBL" id="JAGSXJ010000003">
    <property type="protein sequence ID" value="KAH6693971.1"/>
    <property type="molecule type" value="Genomic_DNA"/>
</dbReference>
<dbReference type="OrthoDB" id="542013at2759"/>
<dbReference type="AlphaFoldDB" id="A0A9P8VLB0"/>
<gene>
    <name evidence="2" type="ORF">F5X68DRAFT_248542</name>
</gene>
<dbReference type="Pfam" id="PF00106">
    <property type="entry name" value="adh_short"/>
    <property type="match status" value="1"/>
</dbReference>
<reference evidence="2" key="1">
    <citation type="journal article" date="2021" name="Nat. Commun.">
        <title>Genetic determinants of endophytism in the Arabidopsis root mycobiome.</title>
        <authorList>
            <person name="Mesny F."/>
            <person name="Miyauchi S."/>
            <person name="Thiergart T."/>
            <person name="Pickel B."/>
            <person name="Atanasova L."/>
            <person name="Karlsson M."/>
            <person name="Huettel B."/>
            <person name="Barry K.W."/>
            <person name="Haridas S."/>
            <person name="Chen C."/>
            <person name="Bauer D."/>
            <person name="Andreopoulos W."/>
            <person name="Pangilinan J."/>
            <person name="LaButti K."/>
            <person name="Riley R."/>
            <person name="Lipzen A."/>
            <person name="Clum A."/>
            <person name="Drula E."/>
            <person name="Henrissat B."/>
            <person name="Kohler A."/>
            <person name="Grigoriev I.V."/>
            <person name="Martin F.M."/>
            <person name="Hacquard S."/>
        </authorList>
    </citation>
    <scope>NUCLEOTIDE SEQUENCE</scope>
    <source>
        <strain evidence="2">MPI-SDFR-AT-0117</strain>
    </source>
</reference>
<dbReference type="Proteomes" id="UP000770015">
    <property type="component" value="Unassembled WGS sequence"/>
</dbReference>
<dbReference type="PANTHER" id="PTHR43157">
    <property type="entry name" value="PHOSPHATIDYLINOSITOL-GLYCAN BIOSYNTHESIS CLASS F PROTEIN-RELATED"/>
    <property type="match status" value="1"/>
</dbReference>
<evidence type="ECO:0000256" key="1">
    <source>
        <dbReference type="ARBA" id="ARBA00023002"/>
    </source>
</evidence>
<name>A0A9P8VLB0_9PEZI</name>
<dbReference type="GO" id="GO:0016491">
    <property type="term" value="F:oxidoreductase activity"/>
    <property type="evidence" value="ECO:0007669"/>
    <property type="project" value="UniProtKB-KW"/>
</dbReference>
<protein>
    <submittedName>
        <fullName evidence="2">Uncharacterized protein</fullName>
    </submittedName>
</protein>
<dbReference type="PRINTS" id="PR00081">
    <property type="entry name" value="GDHRDH"/>
</dbReference>
<evidence type="ECO:0000313" key="3">
    <source>
        <dbReference type="Proteomes" id="UP000770015"/>
    </source>
</evidence>
<proteinExistence type="predicted"/>
<dbReference type="Gene3D" id="3.40.50.720">
    <property type="entry name" value="NAD(P)-binding Rossmann-like Domain"/>
    <property type="match status" value="1"/>
</dbReference>
<dbReference type="InterPro" id="IPR036291">
    <property type="entry name" value="NAD(P)-bd_dom_sf"/>
</dbReference>
<keyword evidence="3" id="KW-1185">Reference proteome</keyword>
<dbReference type="InterPro" id="IPR002347">
    <property type="entry name" value="SDR_fam"/>
</dbReference>
<evidence type="ECO:0000313" key="2">
    <source>
        <dbReference type="EMBL" id="KAH6693971.1"/>
    </source>
</evidence>
<dbReference type="PANTHER" id="PTHR43157:SF35">
    <property type="entry name" value="DEHYDROGENASE_REDUCTASE FAMILY PROTEIN, PUTATIVE-RELATED"/>
    <property type="match status" value="1"/>
</dbReference>
<comment type="caution">
    <text evidence="2">The sequence shown here is derived from an EMBL/GenBank/DDBJ whole genome shotgun (WGS) entry which is preliminary data.</text>
</comment>
<organism evidence="2 3">
    <name type="scientific">Plectosphaerella plurivora</name>
    <dbReference type="NCBI Taxonomy" id="936078"/>
    <lineage>
        <taxon>Eukaryota</taxon>
        <taxon>Fungi</taxon>
        <taxon>Dikarya</taxon>
        <taxon>Ascomycota</taxon>
        <taxon>Pezizomycotina</taxon>
        <taxon>Sordariomycetes</taxon>
        <taxon>Hypocreomycetidae</taxon>
        <taxon>Glomerellales</taxon>
        <taxon>Plectosphaerellaceae</taxon>
        <taxon>Plectosphaerella</taxon>
    </lineage>
</organism>
<accession>A0A9P8VLB0</accession>
<dbReference type="SUPFAM" id="SSF51735">
    <property type="entry name" value="NAD(P)-binding Rossmann-fold domains"/>
    <property type="match status" value="1"/>
</dbReference>
<keyword evidence="1" id="KW-0560">Oxidoreductase</keyword>